<gene>
    <name evidence="2" type="ORF">A4U43_C09F600</name>
</gene>
<dbReference type="Gramene" id="ONK57446">
    <property type="protein sequence ID" value="ONK57446"/>
    <property type="gene ID" value="A4U43_C09F600"/>
</dbReference>
<dbReference type="AlphaFoldDB" id="A0A5P1E921"/>
<dbReference type="Proteomes" id="UP000243459">
    <property type="component" value="Chromosome 9"/>
</dbReference>
<evidence type="ECO:0000313" key="2">
    <source>
        <dbReference type="EMBL" id="ONK57446.1"/>
    </source>
</evidence>
<reference evidence="3" key="1">
    <citation type="journal article" date="2017" name="Nat. Commun.">
        <title>The asparagus genome sheds light on the origin and evolution of a young Y chromosome.</title>
        <authorList>
            <person name="Harkess A."/>
            <person name="Zhou J."/>
            <person name="Xu C."/>
            <person name="Bowers J.E."/>
            <person name="Van der Hulst R."/>
            <person name="Ayyampalayam S."/>
            <person name="Mercati F."/>
            <person name="Riccardi P."/>
            <person name="McKain M.R."/>
            <person name="Kakrana A."/>
            <person name="Tang H."/>
            <person name="Ray J."/>
            <person name="Groenendijk J."/>
            <person name="Arikit S."/>
            <person name="Mathioni S.M."/>
            <person name="Nakano M."/>
            <person name="Shan H."/>
            <person name="Telgmann-Rauber A."/>
            <person name="Kanno A."/>
            <person name="Yue Z."/>
            <person name="Chen H."/>
            <person name="Li W."/>
            <person name="Chen Y."/>
            <person name="Xu X."/>
            <person name="Zhang Y."/>
            <person name="Luo S."/>
            <person name="Chen H."/>
            <person name="Gao J."/>
            <person name="Mao Z."/>
            <person name="Pires J.C."/>
            <person name="Luo M."/>
            <person name="Kudrna D."/>
            <person name="Wing R.A."/>
            <person name="Meyers B.C."/>
            <person name="Yi K."/>
            <person name="Kong H."/>
            <person name="Lavrijsen P."/>
            <person name="Sunseri F."/>
            <person name="Falavigna A."/>
            <person name="Ye Y."/>
            <person name="Leebens-Mack J.H."/>
            <person name="Chen G."/>
        </authorList>
    </citation>
    <scope>NUCLEOTIDE SEQUENCE [LARGE SCALE GENOMIC DNA]</scope>
    <source>
        <strain evidence="3">cv. DH0086</strain>
    </source>
</reference>
<evidence type="ECO:0000256" key="1">
    <source>
        <dbReference type="SAM" id="MobiDB-lite"/>
    </source>
</evidence>
<protein>
    <submittedName>
        <fullName evidence="2">Uncharacterized protein</fullName>
    </submittedName>
</protein>
<sequence length="184" mass="18735">MSVKRHNAQEKKDVDDGGGGRSTVACDLQAPATGQPVRNACTICTNNAFGGGSCGESNIPFTAPAPVLIDMNDGRWRGPMMGPPPTLGGGWGGWRGGGGGGGGHGVDIGSGNYGAEGNDVIIRNVLGSISNISESTQIGSHNISDADNAVHIDLSADHHSRQTADSDAEGTREAKDAHHPTSEP</sequence>
<accession>A0A5P1E921</accession>
<evidence type="ECO:0000313" key="3">
    <source>
        <dbReference type="Proteomes" id="UP000243459"/>
    </source>
</evidence>
<feature type="region of interest" description="Disordered" evidence="1">
    <location>
        <begin position="155"/>
        <end position="184"/>
    </location>
</feature>
<dbReference type="EMBL" id="CM007389">
    <property type="protein sequence ID" value="ONK57446.1"/>
    <property type="molecule type" value="Genomic_DNA"/>
</dbReference>
<proteinExistence type="predicted"/>
<keyword evidence="3" id="KW-1185">Reference proteome</keyword>
<feature type="region of interest" description="Disordered" evidence="1">
    <location>
        <begin position="1"/>
        <end position="21"/>
    </location>
</feature>
<name>A0A5P1E921_ASPOF</name>
<organism evidence="2 3">
    <name type="scientific">Asparagus officinalis</name>
    <name type="common">Garden asparagus</name>
    <dbReference type="NCBI Taxonomy" id="4686"/>
    <lineage>
        <taxon>Eukaryota</taxon>
        <taxon>Viridiplantae</taxon>
        <taxon>Streptophyta</taxon>
        <taxon>Embryophyta</taxon>
        <taxon>Tracheophyta</taxon>
        <taxon>Spermatophyta</taxon>
        <taxon>Magnoliopsida</taxon>
        <taxon>Liliopsida</taxon>
        <taxon>Asparagales</taxon>
        <taxon>Asparagaceae</taxon>
        <taxon>Asparagoideae</taxon>
        <taxon>Asparagus</taxon>
    </lineage>
</organism>